<proteinExistence type="inferred from homology"/>
<evidence type="ECO:0000313" key="6">
    <source>
        <dbReference type="Proteomes" id="UP001174936"/>
    </source>
</evidence>
<protein>
    <recommendedName>
        <fullName evidence="4">Terpene synthase</fullName>
        <ecNumber evidence="4">4.2.3.-</ecNumber>
    </recommendedName>
</protein>
<accession>A0AA39XVX3</accession>
<organism evidence="5 6">
    <name type="scientific">Cercophora newfieldiana</name>
    <dbReference type="NCBI Taxonomy" id="92897"/>
    <lineage>
        <taxon>Eukaryota</taxon>
        <taxon>Fungi</taxon>
        <taxon>Dikarya</taxon>
        <taxon>Ascomycota</taxon>
        <taxon>Pezizomycotina</taxon>
        <taxon>Sordariomycetes</taxon>
        <taxon>Sordariomycetidae</taxon>
        <taxon>Sordariales</taxon>
        <taxon>Lasiosphaeriaceae</taxon>
        <taxon>Cercophora</taxon>
    </lineage>
</organism>
<dbReference type="InterPro" id="IPR008949">
    <property type="entry name" value="Isoprenoid_synthase_dom_sf"/>
</dbReference>
<evidence type="ECO:0000256" key="2">
    <source>
        <dbReference type="ARBA" id="ARBA00006333"/>
    </source>
</evidence>
<dbReference type="SFLD" id="SFLDS00005">
    <property type="entry name" value="Isoprenoid_Synthase_Type_I"/>
    <property type="match status" value="1"/>
</dbReference>
<evidence type="ECO:0000256" key="3">
    <source>
        <dbReference type="ARBA" id="ARBA00022842"/>
    </source>
</evidence>
<gene>
    <name evidence="5" type="ORF">B0T16DRAFT_461333</name>
</gene>
<dbReference type="GO" id="GO:0008299">
    <property type="term" value="P:isoprenoid biosynthetic process"/>
    <property type="evidence" value="ECO:0007669"/>
    <property type="project" value="UniProtKB-ARBA"/>
</dbReference>
<dbReference type="EC" id="4.2.3.-" evidence="4"/>
<dbReference type="AlphaFoldDB" id="A0AA39XVX3"/>
<name>A0AA39XVX3_9PEZI</name>
<evidence type="ECO:0000313" key="5">
    <source>
        <dbReference type="EMBL" id="KAK0641248.1"/>
    </source>
</evidence>
<dbReference type="Pfam" id="PF19086">
    <property type="entry name" value="Terpene_syn_C_2"/>
    <property type="match status" value="1"/>
</dbReference>
<sequence>MSASNFPALTGQQLQIPNLTPVFTHWRQGVNHCYERLKMLVDERLGSLVRDEVVLKKVKAGNMGLFASCLFPDLEYDKLQVAALFTIWLFLWDDVVDGGGGGDDDVFEGKGGEVSEVRKAERYRDRSLQFVRFCLLGGSEEVRPEALSAACGLFAEVARGIHGEDEGRKRQFLQSIEEYMEACVVEARWRVSGRLPRVEEFYGFRLNTAGVEMLLDLSEMLNEVRLPEEFFESGEVRDMKRFANMIGIIINELFSLKKELKDTIAFNLIPIMMQTHDLDLASATSEVLTSLQSHVRDFDRSASALRSGAGRDTAKQVDKLIAAYQALVTCVLTFSVKSPRYGLLKDRRDDGSFLVTL</sequence>
<dbReference type="SUPFAM" id="SSF48576">
    <property type="entry name" value="Terpenoid synthases"/>
    <property type="match status" value="1"/>
</dbReference>
<dbReference type="GO" id="GO:0046872">
    <property type="term" value="F:metal ion binding"/>
    <property type="evidence" value="ECO:0007669"/>
    <property type="project" value="UniProtKB-KW"/>
</dbReference>
<keyword evidence="4" id="KW-0479">Metal-binding</keyword>
<keyword evidence="6" id="KW-1185">Reference proteome</keyword>
<dbReference type="PANTHER" id="PTHR35201:SF4">
    <property type="entry name" value="BETA-PINACENE SYNTHASE-RELATED"/>
    <property type="match status" value="1"/>
</dbReference>
<comment type="cofactor">
    <cofactor evidence="1 4">
        <name>Mg(2+)</name>
        <dbReference type="ChEBI" id="CHEBI:18420"/>
    </cofactor>
</comment>
<evidence type="ECO:0000256" key="4">
    <source>
        <dbReference type="RuleBase" id="RU366034"/>
    </source>
</evidence>
<dbReference type="EMBL" id="JAULSV010000006">
    <property type="protein sequence ID" value="KAK0641248.1"/>
    <property type="molecule type" value="Genomic_DNA"/>
</dbReference>
<keyword evidence="3 4" id="KW-0460">Magnesium</keyword>
<comment type="similarity">
    <text evidence="2 4">Belongs to the terpene synthase family.</text>
</comment>
<keyword evidence="4" id="KW-0456">Lyase</keyword>
<dbReference type="SFLD" id="SFLDG01020">
    <property type="entry name" value="Terpene_Cyclase_Like_2"/>
    <property type="match status" value="1"/>
</dbReference>
<comment type="caution">
    <text evidence="5">The sequence shown here is derived from an EMBL/GenBank/DDBJ whole genome shotgun (WGS) entry which is preliminary data.</text>
</comment>
<dbReference type="GO" id="GO:0010333">
    <property type="term" value="F:terpene synthase activity"/>
    <property type="evidence" value="ECO:0007669"/>
    <property type="project" value="InterPro"/>
</dbReference>
<dbReference type="InterPro" id="IPR034686">
    <property type="entry name" value="Terpene_cyclase-like_2"/>
</dbReference>
<dbReference type="PANTHER" id="PTHR35201">
    <property type="entry name" value="TERPENE SYNTHASE"/>
    <property type="match status" value="1"/>
</dbReference>
<dbReference type="Gene3D" id="1.10.600.10">
    <property type="entry name" value="Farnesyl Diphosphate Synthase"/>
    <property type="match status" value="1"/>
</dbReference>
<reference evidence="5" key="1">
    <citation type="submission" date="2023-06" db="EMBL/GenBank/DDBJ databases">
        <title>Genome-scale phylogeny and comparative genomics of the fungal order Sordariales.</title>
        <authorList>
            <consortium name="Lawrence Berkeley National Laboratory"/>
            <person name="Hensen N."/>
            <person name="Bonometti L."/>
            <person name="Westerberg I."/>
            <person name="Brannstrom I.O."/>
            <person name="Guillou S."/>
            <person name="Cros-Aarteil S."/>
            <person name="Calhoun S."/>
            <person name="Haridas S."/>
            <person name="Kuo A."/>
            <person name="Mondo S."/>
            <person name="Pangilinan J."/>
            <person name="Riley R."/>
            <person name="Labutti K."/>
            <person name="Andreopoulos B."/>
            <person name="Lipzen A."/>
            <person name="Chen C."/>
            <person name="Yanf M."/>
            <person name="Daum C."/>
            <person name="Ng V."/>
            <person name="Clum A."/>
            <person name="Steindorff A."/>
            <person name="Ohm R."/>
            <person name="Martin F."/>
            <person name="Silar P."/>
            <person name="Natvig D."/>
            <person name="Lalanne C."/>
            <person name="Gautier V."/>
            <person name="Ament-Velasquez S.L."/>
            <person name="Kruys A."/>
            <person name="Hutchinson M.I."/>
            <person name="Powell A.J."/>
            <person name="Barry K."/>
            <person name="Miller A.N."/>
            <person name="Grigoriev I.V."/>
            <person name="Debuchy R."/>
            <person name="Gladieux P."/>
            <person name="Thoren M.H."/>
            <person name="Johannesson H."/>
        </authorList>
    </citation>
    <scope>NUCLEOTIDE SEQUENCE</scope>
    <source>
        <strain evidence="5">SMH2532-1</strain>
    </source>
</reference>
<evidence type="ECO:0000256" key="1">
    <source>
        <dbReference type="ARBA" id="ARBA00001946"/>
    </source>
</evidence>
<dbReference type="Proteomes" id="UP001174936">
    <property type="component" value="Unassembled WGS sequence"/>
</dbReference>